<evidence type="ECO:0000256" key="2">
    <source>
        <dbReference type="ARBA" id="ARBA00023002"/>
    </source>
</evidence>
<proteinExistence type="inferred from homology"/>
<dbReference type="GO" id="GO:0005737">
    <property type="term" value="C:cytoplasm"/>
    <property type="evidence" value="ECO:0007669"/>
    <property type="project" value="TreeGrafter"/>
</dbReference>
<dbReference type="Gene3D" id="3.40.50.720">
    <property type="entry name" value="NAD(P)-binding Rossmann-like Domain"/>
    <property type="match status" value="1"/>
</dbReference>
<dbReference type="PRINTS" id="PR00080">
    <property type="entry name" value="SDRFAMILY"/>
</dbReference>
<accession>A0A6J0B538</accession>
<dbReference type="RefSeq" id="XP_015510175.1">
    <property type="nucleotide sequence ID" value="XM_015654689.1"/>
</dbReference>
<dbReference type="InParanoid" id="A0A6J0B538"/>
<keyword evidence="1" id="KW-0521">NADP</keyword>
<dbReference type="KEGG" id="nlo:107217250"/>
<gene>
    <name evidence="5 6" type="primary">LOC107217250</name>
</gene>
<dbReference type="Proteomes" id="UP000829291">
    <property type="component" value="Chromosome 5"/>
</dbReference>
<dbReference type="SUPFAM" id="SSF51735">
    <property type="entry name" value="NAD(P)-binding Rossmann-fold domains"/>
    <property type="match status" value="1"/>
</dbReference>
<protein>
    <submittedName>
        <fullName evidence="5 6">C-factor</fullName>
    </submittedName>
</protein>
<dbReference type="PANTHER" id="PTHR43544:SF7">
    <property type="entry name" value="NADB-LER2"/>
    <property type="match status" value="1"/>
</dbReference>
<evidence type="ECO:0000256" key="1">
    <source>
        <dbReference type="ARBA" id="ARBA00022857"/>
    </source>
</evidence>
<evidence type="ECO:0000313" key="4">
    <source>
        <dbReference type="Proteomes" id="UP000829291"/>
    </source>
</evidence>
<evidence type="ECO:0000256" key="3">
    <source>
        <dbReference type="RuleBase" id="RU000363"/>
    </source>
</evidence>
<comment type="similarity">
    <text evidence="3">Belongs to the short-chain dehydrogenases/reductases (SDR) family.</text>
</comment>
<dbReference type="InterPro" id="IPR002347">
    <property type="entry name" value="SDR_fam"/>
</dbReference>
<evidence type="ECO:0000313" key="6">
    <source>
        <dbReference type="RefSeq" id="XP_046595445.1"/>
    </source>
</evidence>
<evidence type="ECO:0000313" key="5">
    <source>
        <dbReference type="RefSeq" id="XP_015510175.1"/>
    </source>
</evidence>
<dbReference type="CDD" id="cd05325">
    <property type="entry name" value="carb_red_sniffer_like_SDR_c"/>
    <property type="match status" value="1"/>
</dbReference>
<dbReference type="Pfam" id="PF00106">
    <property type="entry name" value="adh_short"/>
    <property type="match status" value="1"/>
</dbReference>
<reference evidence="5" key="1">
    <citation type="submission" date="2025-04" db="UniProtKB">
        <authorList>
            <consortium name="RefSeq"/>
        </authorList>
    </citation>
    <scope>IDENTIFICATION</scope>
    <source>
        <tissue evidence="6">Thorax and Abdomen</tissue>
        <tissue evidence="5">Whole body</tissue>
    </source>
</reference>
<dbReference type="InterPro" id="IPR051468">
    <property type="entry name" value="Fungal_SecMetab_SDRs"/>
</dbReference>
<dbReference type="OrthoDB" id="5296at2759"/>
<dbReference type="PRINTS" id="PR00081">
    <property type="entry name" value="GDHRDH"/>
</dbReference>
<dbReference type="GeneID" id="107217250"/>
<dbReference type="FunCoup" id="A0A6J0B538">
    <property type="interactions" value="48"/>
</dbReference>
<dbReference type="GO" id="GO:0004090">
    <property type="term" value="F:carbonyl reductase (NADPH) activity"/>
    <property type="evidence" value="ECO:0007669"/>
    <property type="project" value="TreeGrafter"/>
</dbReference>
<dbReference type="AlphaFoldDB" id="A0A6J0B538"/>
<dbReference type="PANTHER" id="PTHR43544">
    <property type="entry name" value="SHORT-CHAIN DEHYDROGENASE/REDUCTASE"/>
    <property type="match status" value="1"/>
</dbReference>
<name>A0A6J0B538_NEOLC</name>
<dbReference type="InterPro" id="IPR036291">
    <property type="entry name" value="NAD(P)-bd_dom_sf"/>
</dbReference>
<keyword evidence="4" id="KW-1185">Reference proteome</keyword>
<keyword evidence="2" id="KW-0560">Oxidoreductase</keyword>
<sequence>MRSILITGCNRGLGLGLVKHLAKSVRPPDKIFATLRTVNKASELQGLADKWKNIRILQLDVKDTQSYEKVVEEVSKEVGDAGLNVLVNNAGIATKFSRLGLVKEEQLTECFLVNTVAPILLTKAFLPLLKQAASNKKTEDLSVERAAVINMSSILGSIGENTQGGYYAYRCSKSALNAATKSMSMDLQSDGILVASLHPGWVKTDMGTQNAPMDIDTSIKAILSTLKTLNKSHTGSFLQYDGKTLPW</sequence>
<organism evidence="4 5">
    <name type="scientific">Neodiprion lecontei</name>
    <name type="common">Redheaded pine sawfly</name>
    <dbReference type="NCBI Taxonomy" id="441921"/>
    <lineage>
        <taxon>Eukaryota</taxon>
        <taxon>Metazoa</taxon>
        <taxon>Ecdysozoa</taxon>
        <taxon>Arthropoda</taxon>
        <taxon>Hexapoda</taxon>
        <taxon>Insecta</taxon>
        <taxon>Pterygota</taxon>
        <taxon>Neoptera</taxon>
        <taxon>Endopterygota</taxon>
        <taxon>Hymenoptera</taxon>
        <taxon>Tenthredinoidea</taxon>
        <taxon>Diprionidae</taxon>
        <taxon>Diprioninae</taxon>
        <taxon>Neodiprion</taxon>
    </lineage>
</organism>
<dbReference type="CTD" id="31761"/>
<dbReference type="RefSeq" id="XP_046595445.1">
    <property type="nucleotide sequence ID" value="XM_046739489.1"/>
</dbReference>